<evidence type="ECO:0000313" key="3">
    <source>
        <dbReference type="Proteomes" id="UP000831607"/>
    </source>
</evidence>
<accession>A0ABY4AHA5</accession>
<reference evidence="2 3" key="1">
    <citation type="submission" date="2020-11" db="EMBL/GenBank/DDBJ databases">
        <title>Algicoccus daihaiensis sp.nov., isolated from Daihai Lake in Inner Mongolia.</title>
        <authorList>
            <person name="Kai J."/>
        </authorList>
    </citation>
    <scope>NUCLEOTIDE SEQUENCE [LARGE SCALE GENOMIC DNA]</scope>
    <source>
        <strain evidence="3">f23</strain>
    </source>
</reference>
<gene>
    <name evidence="2" type="ORF">DHf2319_09345</name>
</gene>
<feature type="compositionally biased region" description="Polar residues" evidence="1">
    <location>
        <begin position="46"/>
        <end position="71"/>
    </location>
</feature>
<organism evidence="2 3">
    <name type="scientific">Orrella daihaiensis</name>
    <dbReference type="NCBI Taxonomy" id="2782176"/>
    <lineage>
        <taxon>Bacteria</taxon>
        <taxon>Pseudomonadati</taxon>
        <taxon>Pseudomonadota</taxon>
        <taxon>Betaproteobacteria</taxon>
        <taxon>Burkholderiales</taxon>
        <taxon>Alcaligenaceae</taxon>
        <taxon>Orrella</taxon>
    </lineage>
</organism>
<sequence length="162" mass="17546">MSLKVFNLQCDTGHLFEGWFGSHDDYDAQKARGLITCPMCQSAQIQKMPSAPRINSSRTLGSSEHAQSPDSSVVAESVSMPVTHAAELAKLQAAVLAKMREVVNSAENVGAAFAREARAMHEGESKARSIRGTATPEERQELAEEGIAVMTLPDFLSDDRLQ</sequence>
<protein>
    <submittedName>
        <fullName evidence="2">DUF1178 family protein</fullName>
    </submittedName>
</protein>
<evidence type="ECO:0000256" key="1">
    <source>
        <dbReference type="SAM" id="MobiDB-lite"/>
    </source>
</evidence>
<keyword evidence="3" id="KW-1185">Reference proteome</keyword>
<proteinExistence type="predicted"/>
<dbReference type="EMBL" id="CP063982">
    <property type="protein sequence ID" value="UOD49666.1"/>
    <property type="molecule type" value="Genomic_DNA"/>
</dbReference>
<dbReference type="InterPro" id="IPR009562">
    <property type="entry name" value="DUF1178"/>
</dbReference>
<evidence type="ECO:0000313" key="2">
    <source>
        <dbReference type="EMBL" id="UOD49666.1"/>
    </source>
</evidence>
<dbReference type="RefSeq" id="WP_243477898.1">
    <property type="nucleotide sequence ID" value="NZ_CP063982.1"/>
</dbReference>
<dbReference type="PIRSF" id="PIRSF032131">
    <property type="entry name" value="UCP032131"/>
    <property type="match status" value="1"/>
</dbReference>
<dbReference type="Proteomes" id="UP000831607">
    <property type="component" value="Chromosome"/>
</dbReference>
<feature type="region of interest" description="Disordered" evidence="1">
    <location>
        <begin position="46"/>
        <end position="75"/>
    </location>
</feature>
<name>A0ABY4AHA5_9BURK</name>
<dbReference type="Pfam" id="PF06676">
    <property type="entry name" value="DUF1178"/>
    <property type="match status" value="1"/>
</dbReference>